<accession>A0AB35X022</accession>
<evidence type="ECO:0000313" key="2">
    <source>
        <dbReference type="Proteomes" id="UP001307839"/>
    </source>
</evidence>
<dbReference type="AlphaFoldDB" id="A0AB35X022"/>
<dbReference type="EMBL" id="JAZDQP010000014">
    <property type="protein sequence ID" value="MEE1868610.1"/>
    <property type="molecule type" value="Genomic_DNA"/>
</dbReference>
<gene>
    <name evidence="1" type="ORF">V0R53_19700</name>
</gene>
<name>A0AB35X022_9PSED</name>
<reference evidence="1 2" key="1">
    <citation type="submission" date="2024-01" db="EMBL/GenBank/DDBJ databases">
        <title>Unpublished Manusciprt.</title>
        <authorList>
            <person name="Duman M."/>
            <person name="Valdes E.G."/>
            <person name="Ajmi N."/>
            <person name="Altun S."/>
            <person name="Saticioglu I.B."/>
        </authorList>
    </citation>
    <scope>NUCLEOTIDE SEQUENCE [LARGE SCALE GENOMIC DNA]</scope>
    <source>
        <strain evidence="1 2">120P</strain>
    </source>
</reference>
<comment type="caution">
    <text evidence="1">The sequence shown here is derived from an EMBL/GenBank/DDBJ whole genome shotgun (WGS) entry which is preliminary data.</text>
</comment>
<dbReference type="RefSeq" id="WP_330080347.1">
    <property type="nucleotide sequence ID" value="NZ_JAZDCU010000012.1"/>
</dbReference>
<evidence type="ECO:0000313" key="1">
    <source>
        <dbReference type="EMBL" id="MEE1868610.1"/>
    </source>
</evidence>
<sequence length="76" mass="8520">MGSNSCSNLASWYRLLEVPGIEMNCVEQYEELMKMADKLQRQGVITTEERNALILQATAHYASVVERPGEQCSPSL</sequence>
<proteinExistence type="predicted"/>
<keyword evidence="2" id="KW-1185">Reference proteome</keyword>
<protein>
    <submittedName>
        <fullName evidence="1">Uncharacterized protein</fullName>
    </submittedName>
</protein>
<organism evidence="1 2">
    <name type="scientific">Pseudomonas auratipiscis</name>
    <dbReference type="NCBI Taxonomy" id="3115853"/>
    <lineage>
        <taxon>Bacteria</taxon>
        <taxon>Pseudomonadati</taxon>
        <taxon>Pseudomonadota</taxon>
        <taxon>Gammaproteobacteria</taxon>
        <taxon>Pseudomonadales</taxon>
        <taxon>Pseudomonadaceae</taxon>
        <taxon>Pseudomonas</taxon>
    </lineage>
</organism>
<dbReference type="Proteomes" id="UP001307839">
    <property type="component" value="Unassembled WGS sequence"/>
</dbReference>